<dbReference type="KEGG" id="bmq:BMQ_pBM70046"/>
<name>D5E463_PRIM1</name>
<accession>D5E463</accession>
<keyword evidence="2" id="KW-1185">Reference proteome</keyword>
<organism evidence="1 2">
    <name type="scientific">Priestia megaterium (strain ATCC 12872 / QMB1551)</name>
    <name type="common">Bacillus megaterium</name>
    <dbReference type="NCBI Taxonomy" id="545693"/>
    <lineage>
        <taxon>Bacteria</taxon>
        <taxon>Bacillati</taxon>
        <taxon>Bacillota</taxon>
        <taxon>Bacilli</taxon>
        <taxon>Bacillales</taxon>
        <taxon>Bacillaceae</taxon>
        <taxon>Priestia</taxon>
    </lineage>
</organism>
<reference evidence="1 2" key="1">
    <citation type="journal article" date="2011" name="J. Bacteriol.">
        <title>Genome sequences of the biotechnologically important Bacillus megaterium strains QM B1551 and DSM319.</title>
        <authorList>
            <person name="Eppinger M."/>
            <person name="Bunk B."/>
            <person name="Johns M.A."/>
            <person name="Edirisinghe J.N."/>
            <person name="Kutumbaka K.K."/>
            <person name="Koenig S.S."/>
            <person name="Huot Creasy H."/>
            <person name="Rosovitz M.J."/>
            <person name="Riley D.R."/>
            <person name="Daugherty S."/>
            <person name="Martin M."/>
            <person name="Elbourne L.D."/>
            <person name="Paulsen I."/>
            <person name="Biedendieck R."/>
            <person name="Braun C."/>
            <person name="Grayburn S."/>
            <person name="Dhingra S."/>
            <person name="Lukyanchuk V."/>
            <person name="Ball B."/>
            <person name="Ul-Qamar R."/>
            <person name="Seibel J."/>
            <person name="Bremer E."/>
            <person name="Jahn D."/>
            <person name="Ravel J."/>
            <person name="Vary P.S."/>
        </authorList>
    </citation>
    <scope>NUCLEOTIDE SEQUENCE [LARGE SCALE GENOMIC DNA]</scope>
    <source>
        <strain evidence="2">ATCC 12872 / QMB1551</strain>
        <plasmid evidence="1">pBM700</plasmid>
    </source>
</reference>
<evidence type="ECO:0000313" key="1">
    <source>
        <dbReference type="EMBL" id="ADE72588.1"/>
    </source>
</evidence>
<keyword evidence="1" id="KW-0614">Plasmid</keyword>
<dbReference type="AlphaFoldDB" id="D5E463"/>
<dbReference type="EMBL" id="CP001990">
    <property type="protein sequence ID" value="ADE72588.1"/>
    <property type="molecule type" value="Genomic_DNA"/>
</dbReference>
<sequence>MENKWLFISENSENSPDPNDTVNLDEWESEGGRIVEITK</sequence>
<dbReference type="HOGENOM" id="CLU_3304846_0_0_9"/>
<protein>
    <submittedName>
        <fullName evidence="1">Uncharacterized protein</fullName>
    </submittedName>
</protein>
<evidence type="ECO:0000313" key="2">
    <source>
        <dbReference type="Proteomes" id="UP000000935"/>
    </source>
</evidence>
<gene>
    <name evidence="1" type="ordered locus">BMQ_pBM70046</name>
</gene>
<geneLocation type="plasmid" evidence="1 2">
    <name>pBM700</name>
</geneLocation>
<proteinExistence type="predicted"/>
<dbReference type="Proteomes" id="UP000000935">
    <property type="component" value="Plasmid pBM700"/>
</dbReference>